<dbReference type="SMART" id="SM00365">
    <property type="entry name" value="LRR_SD22"/>
    <property type="match status" value="5"/>
</dbReference>
<comment type="subcellular location">
    <subcellularLocation>
        <location evidence="1">Cell projection</location>
        <location evidence="1">Cilium</location>
    </subcellularLocation>
</comment>
<dbReference type="Proteomes" id="UP000053237">
    <property type="component" value="Unassembled WGS sequence"/>
</dbReference>
<dbReference type="OrthoDB" id="1904536at2759"/>
<name>A0A024G771_9STRA</name>
<organism evidence="7 8">
    <name type="scientific">Albugo candida</name>
    <dbReference type="NCBI Taxonomy" id="65357"/>
    <lineage>
        <taxon>Eukaryota</taxon>
        <taxon>Sar</taxon>
        <taxon>Stramenopiles</taxon>
        <taxon>Oomycota</taxon>
        <taxon>Peronosporomycetes</taxon>
        <taxon>Albuginales</taxon>
        <taxon>Albuginaceae</taxon>
        <taxon>Albugo</taxon>
    </lineage>
</organism>
<evidence type="ECO:0000256" key="5">
    <source>
        <dbReference type="ARBA" id="ARBA00023273"/>
    </source>
</evidence>
<feature type="compositionally biased region" description="Basic and acidic residues" evidence="6">
    <location>
        <begin position="538"/>
        <end position="547"/>
    </location>
</feature>
<keyword evidence="5" id="KW-0966">Cell projection</keyword>
<comment type="caution">
    <text evidence="7">The sequence shown here is derived from an EMBL/GenBank/DDBJ whole genome shotgun (WGS) entry which is preliminary data.</text>
</comment>
<evidence type="ECO:0008006" key="9">
    <source>
        <dbReference type="Google" id="ProtNLM"/>
    </source>
</evidence>
<dbReference type="Pfam" id="PF13855">
    <property type="entry name" value="LRR_8"/>
    <property type="match status" value="1"/>
</dbReference>
<dbReference type="EMBL" id="CAIX01000035">
    <property type="protein sequence ID" value="CCI42504.1"/>
    <property type="molecule type" value="Genomic_DNA"/>
</dbReference>
<dbReference type="InterPro" id="IPR032675">
    <property type="entry name" value="LRR_dom_sf"/>
</dbReference>
<keyword evidence="2" id="KW-0433">Leucine-rich repeat</keyword>
<feature type="region of interest" description="Disordered" evidence="6">
    <location>
        <begin position="287"/>
        <end position="314"/>
    </location>
</feature>
<evidence type="ECO:0000313" key="7">
    <source>
        <dbReference type="EMBL" id="CCI42504.1"/>
    </source>
</evidence>
<evidence type="ECO:0000256" key="2">
    <source>
        <dbReference type="ARBA" id="ARBA00022614"/>
    </source>
</evidence>
<feature type="region of interest" description="Disordered" evidence="6">
    <location>
        <begin position="373"/>
        <end position="392"/>
    </location>
</feature>
<keyword evidence="8" id="KW-1185">Reference proteome</keyword>
<dbReference type="PANTHER" id="PTHR45973">
    <property type="entry name" value="PROTEIN PHOSPHATASE 1 REGULATORY SUBUNIT SDS22-RELATED"/>
    <property type="match status" value="1"/>
</dbReference>
<feature type="region of interest" description="Disordered" evidence="6">
    <location>
        <begin position="517"/>
        <end position="547"/>
    </location>
</feature>
<evidence type="ECO:0000256" key="6">
    <source>
        <dbReference type="SAM" id="MobiDB-lite"/>
    </source>
</evidence>
<dbReference type="SUPFAM" id="SSF52075">
    <property type="entry name" value="Outer arm dynein light chain 1"/>
    <property type="match status" value="1"/>
</dbReference>
<evidence type="ECO:0000256" key="1">
    <source>
        <dbReference type="ARBA" id="ARBA00004138"/>
    </source>
</evidence>
<evidence type="ECO:0000313" key="8">
    <source>
        <dbReference type="Proteomes" id="UP000053237"/>
    </source>
</evidence>
<evidence type="ECO:0000256" key="3">
    <source>
        <dbReference type="ARBA" id="ARBA00022737"/>
    </source>
</evidence>
<proteinExistence type="predicted"/>
<accession>A0A024G771</accession>
<dbReference type="Gene3D" id="3.80.10.10">
    <property type="entry name" value="Ribonuclease Inhibitor"/>
    <property type="match status" value="2"/>
</dbReference>
<feature type="compositionally biased region" description="Basic and acidic residues" evidence="6">
    <location>
        <begin position="287"/>
        <end position="301"/>
    </location>
</feature>
<evidence type="ECO:0000256" key="4">
    <source>
        <dbReference type="ARBA" id="ARBA00023069"/>
    </source>
</evidence>
<keyword evidence="3" id="KW-0677">Repeat</keyword>
<dbReference type="InterPro" id="IPR001611">
    <property type="entry name" value="Leu-rich_rpt"/>
</dbReference>
<sequence length="547" mass="61523">MPISFRQFDVSSETIQTYDHFRQRERDRFRENRKGRVPVMDAETLRQLCIESAGYETPELNDSLYAHFHGFQKIEGLEPYHNLKALWLESNGLCKIENLHPLTQLRCLYLGKNLIECIENLECLSDLRTLSLCDNRIKTVSGLEKLSNLQTLDISRNCLENGNSLVTLVACSALQSLDVSHNRLEGAKVLEAVASIPNLRSLRITGNPIVSQTRLFRKTFLAAIPDLAFLDRPVFPVERAAVEAWQIGGREAELEARKSFVLKEHEERRRTLEEFRDWQENIRRQRSAEDIGKRPKLRQERSCASPTNQAETSEVDFEGFRGITKEQFIGLPASEKKVWLSRVEKAHEDAVQAAQSVENDGISRAGTAFWADNASNRNSTDSDHPGNDGASTLKKLHLSENQSETALAEVSLSNGAKLLNAKNTALPPPPPFPIFPKSNLAEERTAPKPPDEVVHRESWDHFVASSQANPSTTRFMSIPQTLPSVLLPQEDDSESSSSTKTDLHVLSREEILREIESEAYHDVESPKGVGDILSREFTGSRDFDGGL</sequence>
<reference evidence="7 8" key="1">
    <citation type="submission" date="2012-05" db="EMBL/GenBank/DDBJ databases">
        <title>Recombination and specialization in a pathogen metapopulation.</title>
        <authorList>
            <person name="Gardiner A."/>
            <person name="Kemen E."/>
            <person name="Schultz-Larsen T."/>
            <person name="MacLean D."/>
            <person name="Van Oosterhout C."/>
            <person name="Jones J.D.G."/>
        </authorList>
    </citation>
    <scope>NUCLEOTIDE SEQUENCE [LARGE SCALE GENOMIC DNA]</scope>
    <source>
        <strain evidence="7 8">Ac Nc2</strain>
    </source>
</reference>
<keyword evidence="4" id="KW-0969">Cilium</keyword>
<dbReference type="STRING" id="65357.A0A024G771"/>
<protein>
    <recommendedName>
        <fullName evidence="9">Dynein assembly factor 1, axonemal homolog</fullName>
    </recommendedName>
</protein>
<dbReference type="PROSITE" id="PS51450">
    <property type="entry name" value="LRR"/>
    <property type="match status" value="4"/>
</dbReference>
<dbReference type="PANTHER" id="PTHR45973:SF9">
    <property type="entry name" value="LEUCINE-RICH REPEAT-CONTAINING PROTEIN 46"/>
    <property type="match status" value="1"/>
</dbReference>
<dbReference type="InParanoid" id="A0A024G771"/>
<feature type="compositionally biased region" description="Polar residues" evidence="6">
    <location>
        <begin position="302"/>
        <end position="312"/>
    </location>
</feature>
<gene>
    <name evidence="7" type="ORF">BN9_032880</name>
</gene>
<dbReference type="InterPro" id="IPR050576">
    <property type="entry name" value="Cilia_flagella_integrity"/>
</dbReference>
<dbReference type="AlphaFoldDB" id="A0A024G771"/>